<protein>
    <submittedName>
        <fullName evidence="1">Uncharacterized protein</fullName>
    </submittedName>
</protein>
<gene>
    <name evidence="1" type="ORF">BpHYR1_025834</name>
</gene>
<dbReference type="EMBL" id="REGN01007983">
    <property type="protein sequence ID" value="RNA04749.1"/>
    <property type="molecule type" value="Genomic_DNA"/>
</dbReference>
<dbReference type="AlphaFoldDB" id="A0A3M7Q0V4"/>
<evidence type="ECO:0000313" key="2">
    <source>
        <dbReference type="Proteomes" id="UP000276133"/>
    </source>
</evidence>
<proteinExistence type="predicted"/>
<comment type="caution">
    <text evidence="1">The sequence shown here is derived from an EMBL/GenBank/DDBJ whole genome shotgun (WGS) entry which is preliminary data.</text>
</comment>
<reference evidence="1 2" key="1">
    <citation type="journal article" date="2018" name="Sci. Rep.">
        <title>Genomic signatures of local adaptation to the degree of environmental predictability in rotifers.</title>
        <authorList>
            <person name="Franch-Gras L."/>
            <person name="Hahn C."/>
            <person name="Garcia-Roger E.M."/>
            <person name="Carmona M.J."/>
            <person name="Serra M."/>
            <person name="Gomez A."/>
        </authorList>
    </citation>
    <scope>NUCLEOTIDE SEQUENCE [LARGE SCALE GENOMIC DNA]</scope>
    <source>
        <strain evidence="1">HYR1</strain>
    </source>
</reference>
<sequence>MPYITQMTKAKNSSSIGRKELLMNDYQDSLERIIKSNMIVDNPSFLSHILFDDFDLDLLENTLLDILSEL</sequence>
<accession>A0A3M7Q0V4</accession>
<dbReference type="Proteomes" id="UP000276133">
    <property type="component" value="Unassembled WGS sequence"/>
</dbReference>
<organism evidence="1 2">
    <name type="scientific">Brachionus plicatilis</name>
    <name type="common">Marine rotifer</name>
    <name type="synonym">Brachionus muelleri</name>
    <dbReference type="NCBI Taxonomy" id="10195"/>
    <lineage>
        <taxon>Eukaryota</taxon>
        <taxon>Metazoa</taxon>
        <taxon>Spiralia</taxon>
        <taxon>Gnathifera</taxon>
        <taxon>Rotifera</taxon>
        <taxon>Eurotatoria</taxon>
        <taxon>Monogononta</taxon>
        <taxon>Pseudotrocha</taxon>
        <taxon>Ploima</taxon>
        <taxon>Brachionidae</taxon>
        <taxon>Brachionus</taxon>
    </lineage>
</organism>
<keyword evidence="2" id="KW-1185">Reference proteome</keyword>
<name>A0A3M7Q0V4_BRAPC</name>
<evidence type="ECO:0000313" key="1">
    <source>
        <dbReference type="EMBL" id="RNA04749.1"/>
    </source>
</evidence>